<dbReference type="KEGG" id="tsph:KIH39_25205"/>
<name>A0A8E6B6B5_9BACT</name>
<organism evidence="1 2">
    <name type="scientific">Telmatocola sphagniphila</name>
    <dbReference type="NCBI Taxonomy" id="1123043"/>
    <lineage>
        <taxon>Bacteria</taxon>
        <taxon>Pseudomonadati</taxon>
        <taxon>Planctomycetota</taxon>
        <taxon>Planctomycetia</taxon>
        <taxon>Gemmatales</taxon>
        <taxon>Gemmataceae</taxon>
    </lineage>
</organism>
<evidence type="ECO:0000313" key="1">
    <source>
        <dbReference type="EMBL" id="QVL32094.1"/>
    </source>
</evidence>
<reference evidence="1" key="1">
    <citation type="submission" date="2021-05" db="EMBL/GenBank/DDBJ databases">
        <title>Complete genome sequence of the cellulolytic planctomycete Telmatocola sphagniphila SP2T and characterization of the first cellulase from planctomycetes.</title>
        <authorList>
            <person name="Rakitin A.L."/>
            <person name="Beletsky A.V."/>
            <person name="Naumoff D.G."/>
            <person name="Kulichevskaya I.S."/>
            <person name="Mardanov A.V."/>
            <person name="Ravin N.V."/>
            <person name="Dedysh S.N."/>
        </authorList>
    </citation>
    <scope>NUCLEOTIDE SEQUENCE</scope>
    <source>
        <strain evidence="1">SP2T</strain>
    </source>
</reference>
<dbReference type="CDD" id="cd06561">
    <property type="entry name" value="AlkD_like"/>
    <property type="match status" value="1"/>
</dbReference>
<gene>
    <name evidence="1" type="ORF">KIH39_25205</name>
</gene>
<dbReference type="Pfam" id="PF08713">
    <property type="entry name" value="DNA_alkylation"/>
    <property type="match status" value="1"/>
</dbReference>
<dbReference type="RefSeq" id="WP_213496723.1">
    <property type="nucleotide sequence ID" value="NZ_CP074694.1"/>
</dbReference>
<dbReference type="EMBL" id="CP074694">
    <property type="protein sequence ID" value="QVL32094.1"/>
    <property type="molecule type" value="Genomic_DNA"/>
</dbReference>
<accession>A0A8E6B6B5</accession>
<keyword evidence="2" id="KW-1185">Reference proteome</keyword>
<dbReference type="AlphaFoldDB" id="A0A8E6B6B5"/>
<dbReference type="InterPro" id="IPR016024">
    <property type="entry name" value="ARM-type_fold"/>
</dbReference>
<sequence length="238" mass="27376">MQTLTSKIVQARLRELADPVLAEGAQRYFKTGKGEYGEGDRFLGLRAAQIHATVKEHRELSIPEVVKLLQSPFNEDRLTAVLIWVTQMPKAPDSVQKVIYELYLANTHRINSWGLVDCSAPGVVGYYLLDKNRKPVHRLAQSEILWERRIAVLATFTWIRKKDCADTLKICEVLLKDREDLIHKATGWMLREVGKRDLASLEGFLDAHARIMPRTMLRYAIERMSPERRGYYLKLKGS</sequence>
<dbReference type="InterPro" id="IPR014825">
    <property type="entry name" value="DNA_alkylation"/>
</dbReference>
<dbReference type="SUPFAM" id="SSF48371">
    <property type="entry name" value="ARM repeat"/>
    <property type="match status" value="1"/>
</dbReference>
<dbReference type="Gene3D" id="1.25.10.90">
    <property type="match status" value="1"/>
</dbReference>
<evidence type="ECO:0000313" key="2">
    <source>
        <dbReference type="Proteomes" id="UP000676194"/>
    </source>
</evidence>
<dbReference type="PANTHER" id="PTHR34070">
    <property type="entry name" value="ARMADILLO-TYPE FOLD"/>
    <property type="match status" value="1"/>
</dbReference>
<protein>
    <submittedName>
        <fullName evidence="1">DNA alkylation repair protein</fullName>
    </submittedName>
</protein>
<dbReference type="PANTHER" id="PTHR34070:SF1">
    <property type="entry name" value="DNA ALKYLATION REPAIR PROTEIN"/>
    <property type="match status" value="1"/>
</dbReference>
<proteinExistence type="predicted"/>
<dbReference type="Proteomes" id="UP000676194">
    <property type="component" value="Chromosome"/>
</dbReference>